<dbReference type="AlphaFoldDB" id="K9WRQ2"/>
<dbReference type="HOGENOM" id="CLU_009583_37_1_3"/>
<dbReference type="PANTHER" id="PTHR12526">
    <property type="entry name" value="GLYCOSYLTRANSFERASE"/>
    <property type="match status" value="1"/>
</dbReference>
<dbReference type="CDD" id="cd03801">
    <property type="entry name" value="GT4_PimA-like"/>
    <property type="match status" value="1"/>
</dbReference>
<dbReference type="InterPro" id="IPR028098">
    <property type="entry name" value="Glyco_trans_4-like_N"/>
</dbReference>
<dbReference type="Pfam" id="PF00534">
    <property type="entry name" value="Glycos_transf_1"/>
    <property type="match status" value="1"/>
</dbReference>
<feature type="domain" description="Glycosyl transferase family 1" evidence="1">
    <location>
        <begin position="218"/>
        <end position="351"/>
    </location>
</feature>
<protein>
    <submittedName>
        <fullName evidence="3">Glycosyltransferase</fullName>
    </submittedName>
</protein>
<organism evidence="3 4">
    <name type="scientific">Cylindrospermum stagnale PCC 7417</name>
    <dbReference type="NCBI Taxonomy" id="56107"/>
    <lineage>
        <taxon>Bacteria</taxon>
        <taxon>Bacillati</taxon>
        <taxon>Cyanobacteriota</taxon>
        <taxon>Cyanophyceae</taxon>
        <taxon>Nostocales</taxon>
        <taxon>Nostocaceae</taxon>
        <taxon>Cylindrospermum</taxon>
    </lineage>
</organism>
<dbReference type="PATRIC" id="fig|56107.3.peg.99"/>
<dbReference type="KEGG" id="csg:Cylst_0086"/>
<keyword evidence="4" id="KW-1185">Reference proteome</keyword>
<dbReference type="Gene3D" id="3.40.50.2000">
    <property type="entry name" value="Glycogen Phosphorylase B"/>
    <property type="match status" value="2"/>
</dbReference>
<evidence type="ECO:0000313" key="3">
    <source>
        <dbReference type="EMBL" id="AFZ22464.1"/>
    </source>
</evidence>
<accession>K9WRQ2</accession>
<dbReference type="GO" id="GO:0016757">
    <property type="term" value="F:glycosyltransferase activity"/>
    <property type="evidence" value="ECO:0007669"/>
    <property type="project" value="InterPro"/>
</dbReference>
<evidence type="ECO:0000259" key="1">
    <source>
        <dbReference type="Pfam" id="PF00534"/>
    </source>
</evidence>
<dbReference type="SUPFAM" id="SSF53756">
    <property type="entry name" value="UDP-Glycosyltransferase/glycogen phosphorylase"/>
    <property type="match status" value="1"/>
</dbReference>
<proteinExistence type="predicted"/>
<name>K9WRQ2_9NOST</name>
<dbReference type="InterPro" id="IPR001296">
    <property type="entry name" value="Glyco_trans_1"/>
</dbReference>
<dbReference type="STRING" id="56107.Cylst_0086"/>
<keyword evidence="3" id="KW-0808">Transferase</keyword>
<feature type="domain" description="Glycosyltransferase subfamily 4-like N-terminal" evidence="2">
    <location>
        <begin position="14"/>
        <end position="199"/>
    </location>
</feature>
<dbReference type="Pfam" id="PF13439">
    <property type="entry name" value="Glyco_transf_4"/>
    <property type="match status" value="1"/>
</dbReference>
<dbReference type="eggNOG" id="COG0438">
    <property type="taxonomic scope" value="Bacteria"/>
</dbReference>
<evidence type="ECO:0000259" key="2">
    <source>
        <dbReference type="Pfam" id="PF13439"/>
    </source>
</evidence>
<gene>
    <name evidence="3" type="ORF">Cylst_0086</name>
</gene>
<dbReference type="RefSeq" id="WP_015205723.1">
    <property type="nucleotide sequence ID" value="NC_019757.1"/>
</dbReference>
<dbReference type="EMBL" id="CP003642">
    <property type="protein sequence ID" value="AFZ22464.1"/>
    <property type="molecule type" value="Genomic_DNA"/>
</dbReference>
<sequence>MKLKIAIVVHGRFHAFDLARELIKQGNDVTLFTNYPKNIVEKFGINKKHVKSFLIHGIFARISGKVQRILDQVNLEALLHTKFSSWATQIIVKQEYDVVYAFSGVAEEIFQALSNKHVLKAVVRGSAHIRTQFQILSAEEKRARVSVDKPSNWIIAREEREYQISDLVIVLSTFAKRSFIDQGIVQEKLKVLPLGTQLEKFYPVRQVIKERCHRISSKNPLRVLMVGTYSYRKGAIDFSKIAELGGNHFQFKFVGNVNSEVSQLVQNSSGNIEFIPKQPQYELPEFYAWADIFIFTTIEDGYAVVLAQAQAAGIPILSTTNCASLDIVVEGETGWILPIRSPESFVERLMWCDQHRQDLVQMVWRIYQNFQPRDWAEVAADFVDISYTEISKKLEV</sequence>
<evidence type="ECO:0000313" key="4">
    <source>
        <dbReference type="Proteomes" id="UP000010475"/>
    </source>
</evidence>
<reference evidence="3 4" key="1">
    <citation type="submission" date="2012-06" db="EMBL/GenBank/DDBJ databases">
        <title>Finished chromosome of genome of Cylindrospermum stagnale PCC 7417.</title>
        <authorList>
            <consortium name="US DOE Joint Genome Institute"/>
            <person name="Gugger M."/>
            <person name="Coursin T."/>
            <person name="Rippka R."/>
            <person name="Tandeau De Marsac N."/>
            <person name="Huntemann M."/>
            <person name="Wei C.-L."/>
            <person name="Han J."/>
            <person name="Detter J.C."/>
            <person name="Han C."/>
            <person name="Tapia R."/>
            <person name="Chen A."/>
            <person name="Kyrpides N."/>
            <person name="Mavromatis K."/>
            <person name="Markowitz V."/>
            <person name="Szeto E."/>
            <person name="Ivanova N."/>
            <person name="Pagani I."/>
            <person name="Pati A."/>
            <person name="Goodwin L."/>
            <person name="Nordberg H.P."/>
            <person name="Cantor M.N."/>
            <person name="Hua S.X."/>
            <person name="Woyke T."/>
            <person name="Kerfeld C.A."/>
        </authorList>
    </citation>
    <scope>NUCLEOTIDE SEQUENCE [LARGE SCALE GENOMIC DNA]</scope>
    <source>
        <strain evidence="3 4">PCC 7417</strain>
    </source>
</reference>
<dbReference type="Proteomes" id="UP000010475">
    <property type="component" value="Chromosome"/>
</dbReference>
<dbReference type="OrthoDB" id="516698at2"/>